<dbReference type="EMBL" id="JBIRUI010000004">
    <property type="protein sequence ID" value="MFI1714144.1"/>
    <property type="molecule type" value="Genomic_DNA"/>
</dbReference>
<evidence type="ECO:0000313" key="2">
    <source>
        <dbReference type="Proteomes" id="UP001611339"/>
    </source>
</evidence>
<protein>
    <submittedName>
        <fullName evidence="1">Uncharacterized protein</fullName>
    </submittedName>
</protein>
<organism evidence="1 2">
    <name type="scientific">Streptomyces litmocidini</name>
    <dbReference type="NCBI Taxonomy" id="67318"/>
    <lineage>
        <taxon>Bacteria</taxon>
        <taxon>Bacillati</taxon>
        <taxon>Actinomycetota</taxon>
        <taxon>Actinomycetes</taxon>
        <taxon>Kitasatosporales</taxon>
        <taxon>Streptomycetaceae</taxon>
        <taxon>Streptomyces</taxon>
    </lineage>
</organism>
<evidence type="ECO:0000313" key="1">
    <source>
        <dbReference type="EMBL" id="MFI1714144.1"/>
    </source>
</evidence>
<dbReference type="Proteomes" id="UP001611339">
    <property type="component" value="Unassembled WGS sequence"/>
</dbReference>
<accession>A0ABW7U3E0</accession>
<proteinExistence type="predicted"/>
<name>A0ABW7U3E0_9ACTN</name>
<dbReference type="RefSeq" id="WP_123452543.1">
    <property type="nucleotide sequence ID" value="NZ_JBIRUI010000004.1"/>
</dbReference>
<reference evidence="1 2" key="1">
    <citation type="submission" date="2024-10" db="EMBL/GenBank/DDBJ databases">
        <title>The Natural Products Discovery Center: Release of the First 8490 Sequenced Strains for Exploring Actinobacteria Biosynthetic Diversity.</title>
        <authorList>
            <person name="Kalkreuter E."/>
            <person name="Kautsar S.A."/>
            <person name="Yang D."/>
            <person name="Bader C.D."/>
            <person name="Teijaro C.N."/>
            <person name="Fluegel L."/>
            <person name="Davis C.M."/>
            <person name="Simpson J.R."/>
            <person name="Lauterbach L."/>
            <person name="Steele A.D."/>
            <person name="Gui C."/>
            <person name="Meng S."/>
            <person name="Li G."/>
            <person name="Viehrig K."/>
            <person name="Ye F."/>
            <person name="Su P."/>
            <person name="Kiefer A.F."/>
            <person name="Nichols A."/>
            <person name="Cepeda A.J."/>
            <person name="Yan W."/>
            <person name="Fan B."/>
            <person name="Jiang Y."/>
            <person name="Adhikari A."/>
            <person name="Zheng C.-J."/>
            <person name="Schuster L."/>
            <person name="Cowan T.M."/>
            <person name="Smanski M.J."/>
            <person name="Chevrette M.G."/>
            <person name="De Carvalho L.P.S."/>
            <person name="Shen B."/>
        </authorList>
    </citation>
    <scope>NUCLEOTIDE SEQUENCE [LARGE SCALE GENOMIC DNA]</scope>
    <source>
        <strain evidence="1 2">NPDC020602</strain>
    </source>
</reference>
<keyword evidence="2" id="KW-1185">Reference proteome</keyword>
<comment type="caution">
    <text evidence="1">The sequence shown here is derived from an EMBL/GenBank/DDBJ whole genome shotgun (WGS) entry which is preliminary data.</text>
</comment>
<sequence>MGKVEDGRPYRWGRLYAGLRAVRGFASTGRVAPATARDLKDTTGRPRAVFEGYLRTTGLDVLAARERGGAVAEAASDAFADVARLIPPGAMSRGNLTLAEAEHFRQGYEAQLAEYRKAWEGLVD</sequence>
<gene>
    <name evidence="1" type="ORF">ACH407_11290</name>
</gene>